<feature type="transmembrane region" description="Helical" evidence="7">
    <location>
        <begin position="216"/>
        <end position="237"/>
    </location>
</feature>
<keyword evidence="5 7" id="KW-1133">Transmembrane helix</keyword>
<dbReference type="Proteomes" id="UP000064912">
    <property type="component" value="Chromosome"/>
</dbReference>
<dbReference type="Pfam" id="PF00528">
    <property type="entry name" value="BPD_transp_1"/>
    <property type="match status" value="1"/>
</dbReference>
<keyword evidence="4 7" id="KW-0812">Transmembrane</keyword>
<protein>
    <submittedName>
        <fullName evidence="8">Nitrate/sulfonate/bicarbonate ABC transporter permease</fullName>
    </submittedName>
</protein>
<comment type="subcellular location">
    <subcellularLocation>
        <location evidence="1 7">Cell membrane</location>
        <topology evidence="1 7">Multi-pass membrane protein</topology>
    </subcellularLocation>
</comment>
<evidence type="ECO:0000256" key="6">
    <source>
        <dbReference type="ARBA" id="ARBA00023136"/>
    </source>
</evidence>
<evidence type="ECO:0000256" key="4">
    <source>
        <dbReference type="ARBA" id="ARBA00022692"/>
    </source>
</evidence>
<dbReference type="KEGG" id="rsu:NHU_02547"/>
<accession>A0A0D6B3P1</accession>
<dbReference type="GO" id="GO:0055085">
    <property type="term" value="P:transmembrane transport"/>
    <property type="evidence" value="ECO:0007669"/>
    <property type="project" value="InterPro"/>
</dbReference>
<dbReference type="CDD" id="cd06261">
    <property type="entry name" value="TM_PBP2"/>
    <property type="match status" value="1"/>
</dbReference>
<evidence type="ECO:0000256" key="1">
    <source>
        <dbReference type="ARBA" id="ARBA00004651"/>
    </source>
</evidence>
<dbReference type="EMBL" id="AP014800">
    <property type="protein sequence ID" value="BAQ69697.1"/>
    <property type="molecule type" value="Genomic_DNA"/>
</dbReference>
<dbReference type="InterPro" id="IPR000515">
    <property type="entry name" value="MetI-like"/>
</dbReference>
<feature type="transmembrane region" description="Helical" evidence="7">
    <location>
        <begin position="164"/>
        <end position="185"/>
    </location>
</feature>
<evidence type="ECO:0000256" key="5">
    <source>
        <dbReference type="ARBA" id="ARBA00022989"/>
    </source>
</evidence>
<dbReference type="Gene3D" id="1.10.3720.10">
    <property type="entry name" value="MetI-like"/>
    <property type="match status" value="1"/>
</dbReference>
<evidence type="ECO:0000256" key="7">
    <source>
        <dbReference type="RuleBase" id="RU363032"/>
    </source>
</evidence>
<gene>
    <name evidence="8" type="ORF">NHU_02547</name>
</gene>
<keyword evidence="2 7" id="KW-0813">Transport</keyword>
<feature type="transmembrane region" description="Helical" evidence="7">
    <location>
        <begin position="118"/>
        <end position="143"/>
    </location>
</feature>
<comment type="similarity">
    <text evidence="7">Belongs to the binding-protein-dependent transport system permease family.</text>
</comment>
<evidence type="ECO:0000313" key="8">
    <source>
        <dbReference type="EMBL" id="BAQ69697.1"/>
    </source>
</evidence>
<reference evidence="8 9" key="1">
    <citation type="submission" date="2015-02" db="EMBL/GenBank/DDBJ databases">
        <title>Genome sequene of Rhodovulum sulfidophilum DSM 2351.</title>
        <authorList>
            <person name="Nagao N."/>
        </authorList>
    </citation>
    <scope>NUCLEOTIDE SEQUENCE [LARGE SCALE GENOMIC DNA]</scope>
    <source>
        <strain evidence="8 9">DSM 2351</strain>
    </source>
</reference>
<name>A0A0D6B3P1_RHOSU</name>
<dbReference type="PROSITE" id="PS50928">
    <property type="entry name" value="ABC_TM1"/>
    <property type="match status" value="1"/>
</dbReference>
<organism evidence="8 9">
    <name type="scientific">Rhodovulum sulfidophilum</name>
    <name type="common">Rhodobacter sulfidophilus</name>
    <dbReference type="NCBI Taxonomy" id="35806"/>
    <lineage>
        <taxon>Bacteria</taxon>
        <taxon>Pseudomonadati</taxon>
        <taxon>Pseudomonadota</taxon>
        <taxon>Alphaproteobacteria</taxon>
        <taxon>Rhodobacterales</taxon>
        <taxon>Paracoccaceae</taxon>
        <taxon>Rhodovulum</taxon>
    </lineage>
</organism>
<dbReference type="PATRIC" id="fig|35806.4.peg.2626"/>
<dbReference type="OrthoDB" id="9804353at2"/>
<dbReference type="RefSeq" id="WP_060835155.1">
    <property type="nucleotide sequence ID" value="NZ_JAESJE010000213.1"/>
</dbReference>
<evidence type="ECO:0000256" key="3">
    <source>
        <dbReference type="ARBA" id="ARBA00022475"/>
    </source>
</evidence>
<dbReference type="AlphaFoldDB" id="A0A0D6B3P1"/>
<keyword evidence="3" id="KW-1003">Cell membrane</keyword>
<sequence>MTRKLAFLTGVAAIVLFWSLAAQANLPAILPGPLAVARALGLLLGDPGFWSGTLGPSLGRASGGLALAFAIGAPLGLASWRWPVVAALLAPLRLILMGLPAPVLAILCILWFDGSTTTTILTVAALLVPVFQIAVAEGMGAIDPQLDEMARLFRVPPIRRLRRIILPALWTALGPALRIAVANAIRVTLLTELLSGAEGLGAAVQRAQSWLQTDRLFALVLLILALIGLAEVALAALTRERKRP</sequence>
<proteinExistence type="inferred from homology"/>
<keyword evidence="6 7" id="KW-0472">Membrane</keyword>
<dbReference type="SUPFAM" id="SSF161098">
    <property type="entry name" value="MetI-like"/>
    <property type="match status" value="1"/>
</dbReference>
<feature type="transmembrane region" description="Helical" evidence="7">
    <location>
        <begin position="61"/>
        <end position="80"/>
    </location>
</feature>
<dbReference type="PANTHER" id="PTHR30151:SF38">
    <property type="entry name" value="ALIPHATIC SULFONATES TRANSPORT PERMEASE PROTEIN SSUC-RELATED"/>
    <property type="match status" value="1"/>
</dbReference>
<evidence type="ECO:0000256" key="2">
    <source>
        <dbReference type="ARBA" id="ARBA00022448"/>
    </source>
</evidence>
<evidence type="ECO:0000313" key="9">
    <source>
        <dbReference type="Proteomes" id="UP000064912"/>
    </source>
</evidence>
<feature type="transmembrane region" description="Helical" evidence="7">
    <location>
        <begin position="92"/>
        <end position="112"/>
    </location>
</feature>
<dbReference type="InterPro" id="IPR035906">
    <property type="entry name" value="MetI-like_sf"/>
</dbReference>
<dbReference type="GO" id="GO:0005886">
    <property type="term" value="C:plasma membrane"/>
    <property type="evidence" value="ECO:0007669"/>
    <property type="project" value="UniProtKB-SubCell"/>
</dbReference>
<dbReference type="PANTHER" id="PTHR30151">
    <property type="entry name" value="ALKANE SULFONATE ABC TRANSPORTER-RELATED, MEMBRANE SUBUNIT"/>
    <property type="match status" value="1"/>
</dbReference>